<evidence type="ECO:0000313" key="4">
    <source>
        <dbReference type="Proteomes" id="UP000008698"/>
    </source>
</evidence>
<evidence type="ECO:0000256" key="2">
    <source>
        <dbReference type="ARBA" id="ARBA00023043"/>
    </source>
</evidence>
<dbReference type="OMA" id="FYGHCIE"/>
<dbReference type="InterPro" id="IPR002110">
    <property type="entry name" value="Ankyrin_rpt"/>
</dbReference>
<proteinExistence type="predicted"/>
<dbReference type="GeneID" id="9533540"/>
<reference evidence="4" key="1">
    <citation type="journal article" date="2011" name="PLoS Pathog.">
        <title>Comparative genomics yields insights into niche adaptation of plant vascular wilt pathogens.</title>
        <authorList>
            <person name="Klosterman S.J."/>
            <person name="Subbarao K.V."/>
            <person name="Kang S."/>
            <person name="Veronese P."/>
            <person name="Gold S.E."/>
            <person name="Thomma B.P.H.J."/>
            <person name="Chen Z."/>
            <person name="Henrissat B."/>
            <person name="Lee Y.-H."/>
            <person name="Park J."/>
            <person name="Garcia-Pedrajas M.D."/>
            <person name="Barbara D.J."/>
            <person name="Anchieta A."/>
            <person name="de Jonge R."/>
            <person name="Santhanam P."/>
            <person name="Maruthachalam K."/>
            <person name="Atallah Z."/>
            <person name="Amyotte S.G."/>
            <person name="Paz Z."/>
            <person name="Inderbitzin P."/>
            <person name="Hayes R.J."/>
            <person name="Heiman D.I."/>
            <person name="Young S."/>
            <person name="Zeng Q."/>
            <person name="Engels R."/>
            <person name="Galagan J."/>
            <person name="Cuomo C.A."/>
            <person name="Dobinson K.F."/>
            <person name="Ma L.-J."/>
        </authorList>
    </citation>
    <scope>NUCLEOTIDE SEQUENCE [LARGE SCALE GENOMIC DNA]</scope>
    <source>
        <strain evidence="4">VaMs.102 / ATCC MYA-4576 / FGSC 10136</strain>
    </source>
</reference>
<accession>C9SZ54</accession>
<evidence type="ECO:0000313" key="3">
    <source>
        <dbReference type="EMBL" id="EEY24069.1"/>
    </source>
</evidence>
<dbReference type="Gene3D" id="1.25.40.20">
    <property type="entry name" value="Ankyrin repeat-containing domain"/>
    <property type="match status" value="2"/>
</dbReference>
<sequence length="536" mass="58548">MVYRDRFFSAQSQLRDMYPESAAISCLELLVEEGRDTVVLHLLQHGFHPHHMLTSRILNLVSGTHGSSPHLTDINPLHISAAMGLQKVAALLIGQHGTHVDFRDSCGYTPLSYAIRSPFADDEMISELILCGADLMQEVPHGGIQVSILEYACHAGRFTAALHILDALELSDVPFAYDPALRVTIPMPCFQTKGQTSHTKKILVSKLLGRGANPNAIVRSSGAPLLTHLVRNHPTAVDFLLALPGVLVDTPDESGHTALAYALSPRTQPSPVYLKVAVSLLAHKATLTTTMTKWILDGTRCISTMRHMKKTLERGPRLLDFFRLFYGHCIEVPQWQRTHAQQYFLAEAPEWTVHLTCRKKSKGLWTRRVVESKVNKYFDLKIVPRGSAMSLSAPVQYLEPSNDEAPTERPSLLTSSAKLGVQLRWQVRKRAGQCCWQLLGGTRPVTRSPSGRAVGYQQNGLLPAAVGAKLGTRPATRNPGIARMTLVEVTGAARPGLPAGAPSIRAEGPVIPDQCLATSNGCGLYSVGDAFACHPI</sequence>
<evidence type="ECO:0000256" key="1">
    <source>
        <dbReference type="ARBA" id="ARBA00022737"/>
    </source>
</evidence>
<dbReference type="SUPFAM" id="SSF48403">
    <property type="entry name" value="Ankyrin repeat"/>
    <property type="match status" value="1"/>
</dbReference>
<keyword evidence="1" id="KW-0677">Repeat</keyword>
<keyword evidence="2" id="KW-0040">ANK repeat</keyword>
<dbReference type="OrthoDB" id="4851103at2759"/>
<dbReference type="HOGENOM" id="CLU_023539_0_0_1"/>
<dbReference type="KEGG" id="val:VDBG_10179"/>
<keyword evidence="4" id="KW-1185">Reference proteome</keyword>
<gene>
    <name evidence="3" type="ORF">VDBG_10179</name>
</gene>
<dbReference type="EMBL" id="DS985233">
    <property type="protein sequence ID" value="EEY24069.1"/>
    <property type="molecule type" value="Genomic_DNA"/>
</dbReference>
<dbReference type="InterPro" id="IPR036770">
    <property type="entry name" value="Ankyrin_rpt-contain_sf"/>
</dbReference>
<organism evidence="4">
    <name type="scientific">Verticillium alfalfae (strain VaMs.102 / ATCC MYA-4576 / FGSC 10136)</name>
    <name type="common">Verticillium wilt of alfalfa</name>
    <name type="synonym">Verticillium albo-atrum</name>
    <dbReference type="NCBI Taxonomy" id="526221"/>
    <lineage>
        <taxon>Eukaryota</taxon>
        <taxon>Fungi</taxon>
        <taxon>Dikarya</taxon>
        <taxon>Ascomycota</taxon>
        <taxon>Pezizomycotina</taxon>
        <taxon>Sordariomycetes</taxon>
        <taxon>Hypocreomycetidae</taxon>
        <taxon>Glomerellales</taxon>
        <taxon>Plectosphaerellaceae</taxon>
        <taxon>Verticillium</taxon>
    </lineage>
</organism>
<dbReference type="Proteomes" id="UP000008698">
    <property type="component" value="Unassembled WGS sequence"/>
</dbReference>
<protein>
    <submittedName>
        <fullName evidence="3">Predicted protein</fullName>
    </submittedName>
</protein>
<dbReference type="eggNOG" id="ENOG502T4UF">
    <property type="taxonomic scope" value="Eukaryota"/>
</dbReference>
<dbReference type="RefSeq" id="XP_002999630.1">
    <property type="nucleotide sequence ID" value="XM_002999584.1"/>
</dbReference>
<dbReference type="PANTHER" id="PTHR24198:SF165">
    <property type="entry name" value="ANKYRIN REPEAT-CONTAINING PROTEIN-RELATED"/>
    <property type="match status" value="1"/>
</dbReference>
<name>C9SZ54_VERA1</name>
<dbReference type="PANTHER" id="PTHR24198">
    <property type="entry name" value="ANKYRIN REPEAT AND PROTEIN KINASE DOMAIN-CONTAINING PROTEIN"/>
    <property type="match status" value="1"/>
</dbReference>
<dbReference type="SMART" id="SM00248">
    <property type="entry name" value="ANK"/>
    <property type="match status" value="4"/>
</dbReference>
<dbReference type="AlphaFoldDB" id="C9SZ54"/>